<organism evidence="19 20">
    <name type="scientific">Pseudomonas eucalypticola</name>
    <dbReference type="NCBI Taxonomy" id="2599595"/>
    <lineage>
        <taxon>Bacteria</taxon>
        <taxon>Pseudomonadati</taxon>
        <taxon>Pseudomonadota</taxon>
        <taxon>Gammaproteobacteria</taxon>
        <taxon>Pseudomonadales</taxon>
        <taxon>Pseudomonadaceae</taxon>
        <taxon>Pseudomonas</taxon>
    </lineage>
</organism>
<feature type="domain" description="TonB-dependent receptor plug" evidence="18">
    <location>
        <begin position="77"/>
        <end position="173"/>
    </location>
</feature>
<evidence type="ECO:0000256" key="4">
    <source>
        <dbReference type="ARBA" id="ARBA00022452"/>
    </source>
</evidence>
<evidence type="ECO:0000256" key="1">
    <source>
        <dbReference type="ARBA" id="ARBA00004571"/>
    </source>
</evidence>
<evidence type="ECO:0000256" key="6">
    <source>
        <dbReference type="ARBA" id="ARBA00022692"/>
    </source>
</evidence>
<dbReference type="PANTHER" id="PTHR32552">
    <property type="entry name" value="FERRICHROME IRON RECEPTOR-RELATED"/>
    <property type="match status" value="1"/>
</dbReference>
<reference evidence="19 20" key="1">
    <citation type="submission" date="2020-06" db="EMBL/GenBank/DDBJ databases">
        <title>Pseudomonas eucalypticola sp. nov., an endophyte of Eucalyptus dunnii leaves with biocontrol ability of eucalyptus leaf blight.</title>
        <authorList>
            <person name="Liu Y."/>
            <person name="Song Z."/>
            <person name="Zeng H."/>
            <person name="Lu M."/>
            <person name="Wang X."/>
            <person name="Lian X."/>
            <person name="Zhang Q."/>
        </authorList>
    </citation>
    <scope>NUCLEOTIDE SEQUENCE [LARGE SCALE GENOMIC DNA]</scope>
    <source>
        <strain evidence="19 20">NP-1</strain>
    </source>
</reference>
<proteinExistence type="inferred from homology"/>
<keyword evidence="5" id="KW-0410">Iron transport</keyword>
<dbReference type="InterPro" id="IPR036942">
    <property type="entry name" value="Beta-barrel_TonB_sf"/>
</dbReference>
<evidence type="ECO:0000259" key="17">
    <source>
        <dbReference type="Pfam" id="PF00593"/>
    </source>
</evidence>
<dbReference type="NCBIfam" id="TIGR01783">
    <property type="entry name" value="TonB-siderophor"/>
    <property type="match status" value="1"/>
</dbReference>
<evidence type="ECO:0000256" key="12">
    <source>
        <dbReference type="ARBA" id="ARBA00023170"/>
    </source>
</evidence>
<dbReference type="InterPro" id="IPR010105">
    <property type="entry name" value="TonB_sidphr_rcpt"/>
</dbReference>
<keyword evidence="8" id="KW-0408">Iron</keyword>
<dbReference type="GO" id="GO:0015344">
    <property type="term" value="F:siderophore uptake transmembrane transporter activity"/>
    <property type="evidence" value="ECO:0007669"/>
    <property type="project" value="TreeGrafter"/>
</dbReference>
<evidence type="ECO:0000256" key="9">
    <source>
        <dbReference type="ARBA" id="ARBA00023065"/>
    </source>
</evidence>
<keyword evidence="4 14" id="KW-1134">Transmembrane beta strand</keyword>
<feature type="chain" id="PRO_5028896253" evidence="16">
    <location>
        <begin position="29"/>
        <end position="715"/>
    </location>
</feature>
<dbReference type="SUPFAM" id="SSF56935">
    <property type="entry name" value="Porins"/>
    <property type="match status" value="1"/>
</dbReference>
<feature type="domain" description="TonB-dependent receptor-like beta-barrel" evidence="17">
    <location>
        <begin position="257"/>
        <end position="684"/>
    </location>
</feature>
<keyword evidence="20" id="KW-1185">Reference proteome</keyword>
<evidence type="ECO:0000256" key="2">
    <source>
        <dbReference type="ARBA" id="ARBA00009810"/>
    </source>
</evidence>
<dbReference type="InterPro" id="IPR012910">
    <property type="entry name" value="Plug_dom"/>
</dbReference>
<evidence type="ECO:0000256" key="7">
    <source>
        <dbReference type="ARBA" id="ARBA00022729"/>
    </source>
</evidence>
<dbReference type="EMBL" id="CP056030">
    <property type="protein sequence ID" value="QKZ07703.1"/>
    <property type="molecule type" value="Genomic_DNA"/>
</dbReference>
<comment type="subcellular location">
    <subcellularLocation>
        <location evidence="1 14">Cell outer membrane</location>
        <topology evidence="1 14">Multi-pass membrane protein</topology>
    </subcellularLocation>
</comment>
<name>A0A7D5H9M7_9PSED</name>
<dbReference type="FunFam" id="2.170.130.10:FF:000010">
    <property type="entry name" value="Ferripyoverdine receptor"/>
    <property type="match status" value="1"/>
</dbReference>
<feature type="signal peptide" evidence="16">
    <location>
        <begin position="1"/>
        <end position="28"/>
    </location>
</feature>
<keyword evidence="3 14" id="KW-0813">Transport</keyword>
<comment type="similarity">
    <text evidence="2 14 15">Belongs to the TonB-dependent receptor family.</text>
</comment>
<evidence type="ECO:0000256" key="11">
    <source>
        <dbReference type="ARBA" id="ARBA00023136"/>
    </source>
</evidence>
<evidence type="ECO:0000256" key="14">
    <source>
        <dbReference type="PROSITE-ProRule" id="PRU01360"/>
    </source>
</evidence>
<evidence type="ECO:0000313" key="20">
    <source>
        <dbReference type="Proteomes" id="UP000509568"/>
    </source>
</evidence>
<accession>A0A7D5H9M7</accession>
<evidence type="ECO:0000256" key="8">
    <source>
        <dbReference type="ARBA" id="ARBA00023004"/>
    </source>
</evidence>
<keyword evidence="6 14" id="KW-0812">Transmembrane</keyword>
<keyword evidence="13 14" id="KW-0998">Cell outer membrane</keyword>
<protein>
    <submittedName>
        <fullName evidence="19">TonB-dependent siderophore receptor</fullName>
    </submittedName>
</protein>
<evidence type="ECO:0000256" key="5">
    <source>
        <dbReference type="ARBA" id="ARBA00022496"/>
    </source>
</evidence>
<dbReference type="PANTHER" id="PTHR32552:SF74">
    <property type="entry name" value="HYDROXAMATE SIDEROPHORE RECEPTOR FHUE"/>
    <property type="match status" value="1"/>
</dbReference>
<dbReference type="InterPro" id="IPR000531">
    <property type="entry name" value="Beta-barrel_TonB"/>
</dbReference>
<keyword evidence="10 15" id="KW-0798">TonB box</keyword>
<dbReference type="Pfam" id="PF00593">
    <property type="entry name" value="TonB_dep_Rec_b-barrel"/>
    <property type="match status" value="1"/>
</dbReference>
<dbReference type="GO" id="GO:0038023">
    <property type="term" value="F:signaling receptor activity"/>
    <property type="evidence" value="ECO:0007669"/>
    <property type="project" value="InterPro"/>
</dbReference>
<keyword evidence="12 19" id="KW-0675">Receptor</keyword>
<evidence type="ECO:0000256" key="10">
    <source>
        <dbReference type="ARBA" id="ARBA00023077"/>
    </source>
</evidence>
<evidence type="ECO:0000256" key="16">
    <source>
        <dbReference type="SAM" id="SignalP"/>
    </source>
</evidence>
<dbReference type="Gene3D" id="2.170.130.10">
    <property type="entry name" value="TonB-dependent receptor, plug domain"/>
    <property type="match status" value="1"/>
</dbReference>
<dbReference type="PROSITE" id="PS52016">
    <property type="entry name" value="TONB_DEPENDENT_REC_3"/>
    <property type="match status" value="1"/>
</dbReference>
<dbReference type="Gene3D" id="2.40.170.20">
    <property type="entry name" value="TonB-dependent receptor, beta-barrel domain"/>
    <property type="match status" value="1"/>
</dbReference>
<evidence type="ECO:0000256" key="13">
    <source>
        <dbReference type="ARBA" id="ARBA00023237"/>
    </source>
</evidence>
<keyword evidence="11 14" id="KW-0472">Membrane</keyword>
<dbReference type="InterPro" id="IPR039426">
    <property type="entry name" value="TonB-dep_rcpt-like"/>
</dbReference>
<evidence type="ECO:0000256" key="3">
    <source>
        <dbReference type="ARBA" id="ARBA00022448"/>
    </source>
</evidence>
<dbReference type="InterPro" id="IPR037066">
    <property type="entry name" value="Plug_dom_sf"/>
</dbReference>
<dbReference type="KEGG" id="pez:HWQ56_15675"/>
<keyword evidence="9" id="KW-0406">Ion transport</keyword>
<dbReference type="Pfam" id="PF07715">
    <property type="entry name" value="Plug"/>
    <property type="match status" value="1"/>
</dbReference>
<dbReference type="Proteomes" id="UP000509568">
    <property type="component" value="Chromosome"/>
</dbReference>
<dbReference type="GO" id="GO:0009279">
    <property type="term" value="C:cell outer membrane"/>
    <property type="evidence" value="ECO:0007669"/>
    <property type="project" value="UniProtKB-SubCell"/>
</dbReference>
<sequence>MSAPCPHRLTSLSVALLVTLAVPLPARAATASSTATTVDLPSTTVDAQSIADSATTEDTRAYTTGQTAAATRLPLSLKETPQSVTVVTRQAMDDQQLDSVDQVVARTTGLSTQTYDTGRAYFYSRGFQIDSFQFDGIPTAFTPGTSFLDTALYDRVEVVRGATGLLTGAGNPSASINLVRKHPTPDFSLKASVSGGSWDNYRGTVDLSTPLSADGRVRGRFVAVEEIGHSYLDRYQAKKQAYYGVVDADLTDDTTLSVGYEDQDNTPTGVTWGGMPLFNSDGSRAHYSRSASLAAKWSRWDTRQQTAFANLEHRFDNGWNVRLALDHSQTTNDERLLSTLGYLGTGLYPLALAEKDTNRQNSVDLMASGPFTLLGREHEAVVGYMDSRRKEHALGTGFVYPGGVLEANGEFPMPDFGAASWSATDALIKQRGAYAALRLSVTDPLKVIIGGRVSEYEISQDTAGTLFDYKTRGRFTPYAGVIYALNDTYSAYASYTEIFNPQSYSDSSGKILQPTTGKNREVGLKASYLDGRVNASLSVFDVRLDNVAQTDTGNYVPVTGAQAYYAANGTKSQGFDFDLQGELAQDWNLMFGYSHYTASQGDGSRLSSALPRTTAKLFTTYRLPGALDRLTVGGGTRWQSGFYEDATSALGTVKVEQGAYALTSLMARYDLTDQVQLGFNLDNLFDKKYYSMIGFYNQALYGDPRNFTVSVSYKL</sequence>
<dbReference type="CDD" id="cd01347">
    <property type="entry name" value="ligand_gated_channel"/>
    <property type="match status" value="1"/>
</dbReference>
<dbReference type="GO" id="GO:0015891">
    <property type="term" value="P:siderophore transport"/>
    <property type="evidence" value="ECO:0007669"/>
    <property type="project" value="InterPro"/>
</dbReference>
<evidence type="ECO:0000256" key="15">
    <source>
        <dbReference type="RuleBase" id="RU003357"/>
    </source>
</evidence>
<evidence type="ECO:0000259" key="18">
    <source>
        <dbReference type="Pfam" id="PF07715"/>
    </source>
</evidence>
<evidence type="ECO:0000313" key="19">
    <source>
        <dbReference type="EMBL" id="QKZ07703.1"/>
    </source>
</evidence>
<gene>
    <name evidence="19" type="ORF">HWQ56_15675</name>
</gene>
<keyword evidence="7 16" id="KW-0732">Signal</keyword>
<dbReference type="AlphaFoldDB" id="A0A7D5H9M7"/>